<feature type="compositionally biased region" description="Pro residues" evidence="1">
    <location>
        <begin position="316"/>
        <end position="326"/>
    </location>
</feature>
<feature type="transmembrane region" description="Helical" evidence="2">
    <location>
        <begin position="44"/>
        <end position="62"/>
    </location>
</feature>
<dbReference type="EMBL" id="MSIF01000011">
    <property type="protein sequence ID" value="OLF08816.1"/>
    <property type="molecule type" value="Genomic_DNA"/>
</dbReference>
<dbReference type="OrthoDB" id="4549522at2"/>
<sequence>MNPRQPVAGDAAEDAEWADRLRAAASADVPQLLRTARRHRQARWLAAGLTLVVVAAVVTILLRAGTFSGLFTEDTSGSPSALAPTPTARPASPMFDPARPFASTPAADWPDGASGILTPTPRRVGAFSPDEVAAALTRVRDVLVASRLDHALLVEHDPTRYLSLLAPDARRQLEPLFHGAEPQVQSLVSMVAPGSRLLGVEPKVKGEMTVRVGDAGELVVSTNYVIVYAFEPDVALKLVDTMNAIVVVRADVDYVLRATDRWAQGSKGLWYGDATGYAYSIGCEAYGRGYLAPAMAERAVATQTDQSRSGYFDPASPAPPPSCPAS</sequence>
<evidence type="ECO:0000256" key="2">
    <source>
        <dbReference type="SAM" id="Phobius"/>
    </source>
</evidence>
<dbReference type="AlphaFoldDB" id="A0A7Z1AY87"/>
<keyword evidence="4" id="KW-1185">Reference proteome</keyword>
<keyword evidence="2" id="KW-0812">Transmembrane</keyword>
<protein>
    <submittedName>
        <fullName evidence="3">Uncharacterized protein</fullName>
    </submittedName>
</protein>
<reference evidence="3 4" key="1">
    <citation type="submission" date="2016-12" db="EMBL/GenBank/DDBJ databases">
        <title>The draft genome sequence of Actinophytocola xinjiangensis.</title>
        <authorList>
            <person name="Wang W."/>
            <person name="Yuan L."/>
        </authorList>
    </citation>
    <scope>NUCLEOTIDE SEQUENCE [LARGE SCALE GENOMIC DNA]</scope>
    <source>
        <strain evidence="3 4">CGMCC 4.4663</strain>
    </source>
</reference>
<keyword evidence="2" id="KW-0472">Membrane</keyword>
<proteinExistence type="predicted"/>
<comment type="caution">
    <text evidence="3">The sequence shown here is derived from an EMBL/GenBank/DDBJ whole genome shotgun (WGS) entry which is preliminary data.</text>
</comment>
<name>A0A7Z1AY87_9PSEU</name>
<dbReference type="Proteomes" id="UP000185696">
    <property type="component" value="Unassembled WGS sequence"/>
</dbReference>
<dbReference type="RefSeq" id="WP_075134972.1">
    <property type="nucleotide sequence ID" value="NZ_MSIF01000011.1"/>
</dbReference>
<keyword evidence="2" id="KW-1133">Transmembrane helix</keyword>
<feature type="region of interest" description="Disordered" evidence="1">
    <location>
        <begin position="74"/>
        <end position="115"/>
    </location>
</feature>
<feature type="region of interest" description="Disordered" evidence="1">
    <location>
        <begin position="305"/>
        <end position="326"/>
    </location>
</feature>
<evidence type="ECO:0000256" key="1">
    <source>
        <dbReference type="SAM" id="MobiDB-lite"/>
    </source>
</evidence>
<organism evidence="3 4">
    <name type="scientific">Actinophytocola xinjiangensis</name>
    <dbReference type="NCBI Taxonomy" id="485602"/>
    <lineage>
        <taxon>Bacteria</taxon>
        <taxon>Bacillati</taxon>
        <taxon>Actinomycetota</taxon>
        <taxon>Actinomycetes</taxon>
        <taxon>Pseudonocardiales</taxon>
        <taxon>Pseudonocardiaceae</taxon>
    </lineage>
</organism>
<accession>A0A7Z1AY87</accession>
<evidence type="ECO:0000313" key="4">
    <source>
        <dbReference type="Proteomes" id="UP000185696"/>
    </source>
</evidence>
<gene>
    <name evidence="3" type="ORF">BLA60_22710</name>
</gene>
<evidence type="ECO:0000313" key="3">
    <source>
        <dbReference type="EMBL" id="OLF08816.1"/>
    </source>
</evidence>